<feature type="domain" description="ATP-grasp" evidence="2">
    <location>
        <begin position="91"/>
        <end position="286"/>
    </location>
</feature>
<dbReference type="InterPro" id="IPR011761">
    <property type="entry name" value="ATP-grasp"/>
</dbReference>
<evidence type="ECO:0000259" key="2">
    <source>
        <dbReference type="PROSITE" id="PS50975"/>
    </source>
</evidence>
<dbReference type="OrthoDB" id="3373978at2"/>
<evidence type="ECO:0000256" key="1">
    <source>
        <dbReference type="PROSITE-ProRule" id="PRU00409"/>
    </source>
</evidence>
<dbReference type="SUPFAM" id="SSF56059">
    <property type="entry name" value="Glutathione synthetase ATP-binding domain-like"/>
    <property type="match status" value="1"/>
</dbReference>
<protein>
    <recommendedName>
        <fullName evidence="2">ATP-grasp domain-containing protein</fullName>
    </recommendedName>
</protein>
<dbReference type="Gene3D" id="3.30.470.20">
    <property type="entry name" value="ATP-grasp fold, B domain"/>
    <property type="match status" value="1"/>
</dbReference>
<dbReference type="PANTHER" id="PTHR39217">
    <property type="match status" value="1"/>
</dbReference>
<dbReference type="InterPro" id="IPR053191">
    <property type="entry name" value="DcsG_Biosynth_Enzyme"/>
</dbReference>
<organism evidence="3 4">
    <name type="scientific">Jatrophihabitans endophyticus</name>
    <dbReference type="NCBI Taxonomy" id="1206085"/>
    <lineage>
        <taxon>Bacteria</taxon>
        <taxon>Bacillati</taxon>
        <taxon>Actinomycetota</taxon>
        <taxon>Actinomycetes</taxon>
        <taxon>Jatrophihabitantales</taxon>
        <taxon>Jatrophihabitantaceae</taxon>
        <taxon>Jatrophihabitans</taxon>
    </lineage>
</organism>
<evidence type="ECO:0000313" key="3">
    <source>
        <dbReference type="EMBL" id="SHG83028.1"/>
    </source>
</evidence>
<gene>
    <name evidence="3" type="ORF">SAMN05443575_2881</name>
</gene>
<accession>A0A1M5N0F9</accession>
<evidence type="ECO:0000313" key="4">
    <source>
        <dbReference type="Proteomes" id="UP000186132"/>
    </source>
</evidence>
<reference evidence="3 4" key="1">
    <citation type="submission" date="2016-11" db="EMBL/GenBank/DDBJ databases">
        <authorList>
            <person name="Jaros S."/>
            <person name="Januszkiewicz K."/>
            <person name="Wedrychowicz H."/>
        </authorList>
    </citation>
    <scope>NUCLEOTIDE SEQUENCE [LARGE SCALE GENOMIC DNA]</scope>
    <source>
        <strain evidence="3 4">DSM 45627</strain>
    </source>
</reference>
<sequence>MLPVLLATCADLPAGDEDAPALTAALADAGLDARWAVWSDPEVTWDAALVVLRSTWDYHAKRDDFLRWVDSVPRLHNAADVVRWNTDKTYLRDLAAAGVPTVPSSFAAPGDEPALPDADEIVVKPSVGAGSRGAGRFARAAGEQALAHAAELQAAGRTVVVQPFLAGVDTTGETALLYFDGAFSHAIRKGPMLRPDFVHPVDGPSLYVEENITARTPEPAELAVGEAALAAMQDRFGGRPLYARVDLLPTPDGPLVTELELTEPSAFLGHDDAAPARFAAAVAARA</sequence>
<dbReference type="GO" id="GO:0005524">
    <property type="term" value="F:ATP binding"/>
    <property type="evidence" value="ECO:0007669"/>
    <property type="project" value="UniProtKB-UniRule"/>
</dbReference>
<keyword evidence="1" id="KW-0067">ATP-binding</keyword>
<dbReference type="EMBL" id="FQVU01000003">
    <property type="protein sequence ID" value="SHG83028.1"/>
    <property type="molecule type" value="Genomic_DNA"/>
</dbReference>
<proteinExistence type="predicted"/>
<dbReference type="PANTHER" id="PTHR39217:SF1">
    <property type="entry name" value="GLUTATHIONE SYNTHETASE"/>
    <property type="match status" value="1"/>
</dbReference>
<dbReference type="AlphaFoldDB" id="A0A1M5N0F9"/>
<dbReference type="STRING" id="1206085.SAMN05443575_2881"/>
<keyword evidence="1" id="KW-0547">Nucleotide-binding</keyword>
<name>A0A1M5N0F9_9ACTN</name>
<dbReference type="RefSeq" id="WP_073390941.1">
    <property type="nucleotide sequence ID" value="NZ_FQVU01000003.1"/>
</dbReference>
<dbReference type="GO" id="GO:0046872">
    <property type="term" value="F:metal ion binding"/>
    <property type="evidence" value="ECO:0007669"/>
    <property type="project" value="InterPro"/>
</dbReference>
<dbReference type="Proteomes" id="UP000186132">
    <property type="component" value="Unassembled WGS sequence"/>
</dbReference>
<keyword evidence="4" id="KW-1185">Reference proteome</keyword>
<dbReference type="PROSITE" id="PS50975">
    <property type="entry name" value="ATP_GRASP"/>
    <property type="match status" value="1"/>
</dbReference>